<sequence>MEIIFLSALAHRSTLDSSTTIILECLNDIEFVNSHLSVNSIMSAKAILSNLNFCTPFSNNPVFSFEL</sequence>
<dbReference type="AlphaFoldDB" id="A0A9P5IXG7"/>
<reference evidence="1 2" key="1">
    <citation type="journal article" date="2020" name="Genome Biol. Evol.">
        <title>Comparative genomics of Sclerotiniaceae.</title>
        <authorList>
            <person name="Valero Jimenez C.A."/>
            <person name="Steentjes M."/>
            <person name="Scholten O.E."/>
            <person name="Van Kan J.A.L."/>
        </authorList>
    </citation>
    <scope>NUCLEOTIDE SEQUENCE [LARGE SCALE GENOMIC DNA]</scope>
    <source>
        <strain evidence="1 2">MUCL 94</strain>
    </source>
</reference>
<keyword evidence="2" id="KW-1185">Reference proteome</keyword>
<name>A0A9P5IXG7_9HELO</name>
<accession>A0A9P5IXG7</accession>
<dbReference type="EMBL" id="RCSW01000001">
    <property type="protein sequence ID" value="KAF7955120.1"/>
    <property type="molecule type" value="Genomic_DNA"/>
</dbReference>
<dbReference type="Proteomes" id="UP000710849">
    <property type="component" value="Unassembled WGS sequence"/>
</dbReference>
<protein>
    <submittedName>
        <fullName evidence="1">Uncharacterized protein</fullName>
    </submittedName>
</protein>
<organism evidence="1 2">
    <name type="scientific">Botrytis byssoidea</name>
    <dbReference type="NCBI Taxonomy" id="139641"/>
    <lineage>
        <taxon>Eukaryota</taxon>
        <taxon>Fungi</taxon>
        <taxon>Dikarya</taxon>
        <taxon>Ascomycota</taxon>
        <taxon>Pezizomycotina</taxon>
        <taxon>Leotiomycetes</taxon>
        <taxon>Helotiales</taxon>
        <taxon>Sclerotiniaceae</taxon>
        <taxon>Botrytis</taxon>
    </lineage>
</organism>
<evidence type="ECO:0000313" key="1">
    <source>
        <dbReference type="EMBL" id="KAF7955120.1"/>
    </source>
</evidence>
<proteinExistence type="predicted"/>
<gene>
    <name evidence="1" type="ORF">EAE97_000379</name>
</gene>
<dbReference type="GeneID" id="62143968"/>
<dbReference type="RefSeq" id="XP_038738250.1">
    <property type="nucleotide sequence ID" value="XM_038870889.1"/>
</dbReference>
<comment type="caution">
    <text evidence="1">The sequence shown here is derived from an EMBL/GenBank/DDBJ whole genome shotgun (WGS) entry which is preliminary data.</text>
</comment>
<evidence type="ECO:0000313" key="2">
    <source>
        <dbReference type="Proteomes" id="UP000710849"/>
    </source>
</evidence>